<organism evidence="1 2">
    <name type="scientific">Romanomermis culicivorax</name>
    <name type="common">Nematode worm</name>
    <dbReference type="NCBI Taxonomy" id="13658"/>
    <lineage>
        <taxon>Eukaryota</taxon>
        <taxon>Metazoa</taxon>
        <taxon>Ecdysozoa</taxon>
        <taxon>Nematoda</taxon>
        <taxon>Enoplea</taxon>
        <taxon>Dorylaimia</taxon>
        <taxon>Mermithida</taxon>
        <taxon>Mermithoidea</taxon>
        <taxon>Mermithidae</taxon>
        <taxon>Romanomermis</taxon>
    </lineage>
</organism>
<proteinExistence type="predicted"/>
<sequence>MNEISNTYNTTRTTRVQTIAHYLKLQTQRPTTKKVGSSAGEFSTVDDSLVSGPKLVALFSTTRTHSPPFWQPHWNRLINL</sequence>
<dbReference type="AlphaFoldDB" id="A0A915JVZ0"/>
<evidence type="ECO:0000313" key="1">
    <source>
        <dbReference type="Proteomes" id="UP000887565"/>
    </source>
</evidence>
<accession>A0A915JVZ0</accession>
<keyword evidence="1" id="KW-1185">Reference proteome</keyword>
<name>A0A915JVZ0_ROMCU</name>
<protein>
    <submittedName>
        <fullName evidence="2">Uncharacterized protein</fullName>
    </submittedName>
</protein>
<reference evidence="2" key="1">
    <citation type="submission" date="2022-11" db="UniProtKB">
        <authorList>
            <consortium name="WormBaseParasite"/>
        </authorList>
    </citation>
    <scope>IDENTIFICATION</scope>
</reference>
<evidence type="ECO:0000313" key="2">
    <source>
        <dbReference type="WBParaSite" id="nRc.2.0.1.t30481-RA"/>
    </source>
</evidence>
<dbReference type="WBParaSite" id="nRc.2.0.1.t30481-RA">
    <property type="protein sequence ID" value="nRc.2.0.1.t30481-RA"/>
    <property type="gene ID" value="nRc.2.0.1.g30481"/>
</dbReference>
<dbReference type="Proteomes" id="UP000887565">
    <property type="component" value="Unplaced"/>
</dbReference>